<feature type="transmembrane region" description="Helical" evidence="12">
    <location>
        <begin position="321"/>
        <end position="339"/>
    </location>
</feature>
<feature type="transmembrane region" description="Helical" evidence="12">
    <location>
        <begin position="379"/>
        <end position="399"/>
    </location>
</feature>
<comment type="subcellular location">
    <subcellularLocation>
        <location evidence="2">Cell membrane</location>
        <topology evidence="2">Multi-pass membrane protein</topology>
    </subcellularLocation>
</comment>
<organism evidence="13 14">
    <name type="scientific">Aureococcus anophagefferens</name>
    <name type="common">Harmful bloom alga</name>
    <dbReference type="NCBI Taxonomy" id="44056"/>
    <lineage>
        <taxon>Eukaryota</taxon>
        <taxon>Sar</taxon>
        <taxon>Stramenopiles</taxon>
        <taxon>Ochrophyta</taxon>
        <taxon>Pelagophyceae</taxon>
        <taxon>Pelagomonadales</taxon>
        <taxon>Pelagomonadaceae</taxon>
        <taxon>Aureococcus</taxon>
    </lineage>
</organism>
<dbReference type="PANTHER" id="PTHR23516:SF1">
    <property type="entry name" value="MOLYBDATE-ANION TRANSPORTER"/>
    <property type="match status" value="1"/>
</dbReference>
<feature type="transmembrane region" description="Helical" evidence="12">
    <location>
        <begin position="75"/>
        <end position="94"/>
    </location>
</feature>
<dbReference type="Pfam" id="PF05631">
    <property type="entry name" value="MFS_5"/>
    <property type="match status" value="2"/>
</dbReference>
<keyword evidence="7 12" id="KW-1133">Transmembrane helix</keyword>
<keyword evidence="8" id="KW-0406">Ion transport</keyword>
<keyword evidence="14" id="KW-1185">Reference proteome</keyword>
<evidence type="ECO:0000256" key="7">
    <source>
        <dbReference type="ARBA" id="ARBA00022989"/>
    </source>
</evidence>
<evidence type="ECO:0000256" key="4">
    <source>
        <dbReference type="ARBA" id="ARBA00022448"/>
    </source>
</evidence>
<evidence type="ECO:0000256" key="11">
    <source>
        <dbReference type="ARBA" id="ARBA00032555"/>
    </source>
</evidence>
<feature type="transmembrane region" description="Helical" evidence="12">
    <location>
        <begin position="294"/>
        <end position="314"/>
    </location>
</feature>
<feature type="transmembrane region" description="Helical" evidence="12">
    <location>
        <begin position="245"/>
        <end position="263"/>
    </location>
</feature>
<keyword evidence="9 12" id="KW-0472">Membrane</keyword>
<dbReference type="PANTHER" id="PTHR23516">
    <property type="entry name" value="SAM (S-ADENOSYL METHIONINE) TRANSPORTER"/>
    <property type="match status" value="1"/>
</dbReference>
<keyword evidence="4" id="KW-0813">Transport</keyword>
<dbReference type="Gene3D" id="1.20.1250.20">
    <property type="entry name" value="MFS general substrate transporter like domains"/>
    <property type="match status" value="2"/>
</dbReference>
<evidence type="ECO:0000313" key="13">
    <source>
        <dbReference type="EMBL" id="KAK7232293.1"/>
    </source>
</evidence>
<dbReference type="InterPro" id="IPR008509">
    <property type="entry name" value="MOT2/MFSD5"/>
</dbReference>
<dbReference type="SUPFAM" id="SSF103473">
    <property type="entry name" value="MFS general substrate transporter"/>
    <property type="match status" value="1"/>
</dbReference>
<evidence type="ECO:0000313" key="14">
    <source>
        <dbReference type="Proteomes" id="UP001363151"/>
    </source>
</evidence>
<gene>
    <name evidence="13" type="ORF">SO694_00030386</name>
</gene>
<evidence type="ECO:0000256" key="8">
    <source>
        <dbReference type="ARBA" id="ARBA00023065"/>
    </source>
</evidence>
<evidence type="ECO:0000256" key="12">
    <source>
        <dbReference type="SAM" id="Phobius"/>
    </source>
</evidence>
<evidence type="ECO:0000256" key="6">
    <source>
        <dbReference type="ARBA" id="ARBA00022692"/>
    </source>
</evidence>
<name>A0ABR1FK40_AURAN</name>
<comment type="caution">
    <text evidence="13">The sequence shown here is derived from an EMBL/GenBank/DDBJ whole genome shotgun (WGS) entry which is preliminary data.</text>
</comment>
<dbReference type="EMBL" id="JBBJCI010000370">
    <property type="protein sequence ID" value="KAK7232293.1"/>
    <property type="molecule type" value="Genomic_DNA"/>
</dbReference>
<evidence type="ECO:0000256" key="9">
    <source>
        <dbReference type="ARBA" id="ARBA00023136"/>
    </source>
</evidence>
<keyword evidence="5" id="KW-1003">Cell membrane</keyword>
<dbReference type="Proteomes" id="UP001363151">
    <property type="component" value="Unassembled WGS sequence"/>
</dbReference>
<dbReference type="InterPro" id="IPR036259">
    <property type="entry name" value="MFS_trans_sf"/>
</dbReference>
<evidence type="ECO:0000256" key="5">
    <source>
        <dbReference type="ARBA" id="ARBA00022475"/>
    </source>
</evidence>
<reference evidence="13 14" key="1">
    <citation type="submission" date="2024-03" db="EMBL/GenBank/DDBJ databases">
        <title>Aureococcus anophagefferens CCMP1851 and Kratosvirus quantuckense: Draft genome of a second virus-susceptible host strain in the model system.</title>
        <authorList>
            <person name="Chase E."/>
            <person name="Truchon A.R."/>
            <person name="Schepens W."/>
            <person name="Wilhelm S.W."/>
        </authorList>
    </citation>
    <scope>NUCLEOTIDE SEQUENCE [LARGE SCALE GENOMIC DNA]</scope>
    <source>
        <strain evidence="13 14">CCMP1851</strain>
    </source>
</reference>
<evidence type="ECO:0000256" key="3">
    <source>
        <dbReference type="ARBA" id="ARBA00021242"/>
    </source>
</evidence>
<feature type="transmembrane region" description="Helical" evidence="12">
    <location>
        <begin position="129"/>
        <end position="152"/>
    </location>
</feature>
<evidence type="ECO:0000256" key="1">
    <source>
        <dbReference type="ARBA" id="ARBA00003019"/>
    </source>
</evidence>
<evidence type="ECO:0000256" key="10">
    <source>
        <dbReference type="ARBA" id="ARBA00030646"/>
    </source>
</evidence>
<feature type="transmembrane region" description="Helical" evidence="12">
    <location>
        <begin position="345"/>
        <end position="367"/>
    </location>
</feature>
<protein>
    <recommendedName>
        <fullName evidence="3">Molybdate-anion transporter</fullName>
    </recommendedName>
    <alternativeName>
        <fullName evidence="10">Major facilitator superfamily domain-containing protein 5</fullName>
    </alternativeName>
    <alternativeName>
        <fullName evidence="11">Molybdate transporter 2 homolog</fullName>
    </alternativeName>
</protein>
<sequence length="447" mass="46648">MAITPATVHAAFGIAALGTAALTFGPALLGATTTNITTTNTQTPAFKNFQRTYMYALYDAYGFEHEQRAPAPETIAALFVAGFGSSMLFGTVAGSLADTLGRKRGALAYVVVYAASCATKHWRSYNVLMVGRVLGGVATSLLFSVFDAWLVAEHTARGFEPAWLSSTFANAQARRPASVTTSLRRLTCKTQAGNSLVAIAAGVIGEWAAGLSPMRVLVAGGDDSAVADAGGPDGAIMVGGYCAPFDLAAAVLLVGGVVILLTWSENYGERAGGADSSYAAVTPPGGEKPPYGEIFSVMMICCMAGTRLFGFLVERDPPEKFSRGLFAVAACALATPVALPGRPTWALAGFLAFELVVGAYFPAMGTLKSKIIPDAQRATIYNLFRVPLNVIVLLVLLSHLDTVQVFTAVVALLAAAAALQHALYVATVDYSKRVVAVESDKEPLVAV</sequence>
<keyword evidence="6 12" id="KW-0812">Transmembrane</keyword>
<comment type="function">
    <text evidence="1">Mediates high-affinity intracellular uptake of the rare oligo-element molybdenum.</text>
</comment>
<evidence type="ECO:0000256" key="2">
    <source>
        <dbReference type="ARBA" id="ARBA00004651"/>
    </source>
</evidence>
<accession>A0ABR1FK40</accession>
<feature type="transmembrane region" description="Helical" evidence="12">
    <location>
        <begin position="405"/>
        <end position="426"/>
    </location>
</feature>
<proteinExistence type="predicted"/>